<accession>A0A1Y0AZ36</accession>
<proteinExistence type="predicted"/>
<protein>
    <submittedName>
        <fullName evidence="1">Uncharacterized protein</fullName>
    </submittedName>
</protein>
<keyword evidence="1" id="KW-0496">Mitochondrion</keyword>
<dbReference type="EMBL" id="KY774314">
    <property type="protein sequence ID" value="ART30407.1"/>
    <property type="molecule type" value="Genomic_DNA"/>
</dbReference>
<evidence type="ECO:0000313" key="1">
    <source>
        <dbReference type="EMBL" id="ART30407.1"/>
    </source>
</evidence>
<geneLocation type="mitochondrion" evidence="1"/>
<dbReference type="AlphaFoldDB" id="A0A1Y0AZ36"/>
<name>A0A1Y0AZ36_9LAMI</name>
<sequence>MVNRYFFLSYGIHVEELGWKRILHMHSFINLRFPLPVWTKTETSLMIRFDGSCSLALLLFLDALLMNFQTEAYYYLLC</sequence>
<reference evidence="1" key="1">
    <citation type="submission" date="2017-03" db="EMBL/GenBank/DDBJ databases">
        <title>The mitochondrial genome of the carnivorous plant Utricularia reniformis (Lentibulariaceae): structure, comparative analysis and evolutionary landmarks.</title>
        <authorList>
            <person name="Silva S.R."/>
            <person name="Alvarenga D.O."/>
            <person name="Michael T.P."/>
            <person name="Miranda V.F.O."/>
            <person name="Varani A.M."/>
        </authorList>
    </citation>
    <scope>NUCLEOTIDE SEQUENCE</scope>
</reference>
<organism evidence="1">
    <name type="scientific">Utricularia reniformis</name>
    <dbReference type="NCBI Taxonomy" id="192314"/>
    <lineage>
        <taxon>Eukaryota</taxon>
        <taxon>Viridiplantae</taxon>
        <taxon>Streptophyta</taxon>
        <taxon>Embryophyta</taxon>
        <taxon>Tracheophyta</taxon>
        <taxon>Spermatophyta</taxon>
        <taxon>Magnoliopsida</taxon>
        <taxon>eudicotyledons</taxon>
        <taxon>Gunneridae</taxon>
        <taxon>Pentapetalae</taxon>
        <taxon>asterids</taxon>
        <taxon>lamiids</taxon>
        <taxon>Lamiales</taxon>
        <taxon>Lentibulariaceae</taxon>
        <taxon>Utricularia</taxon>
    </lineage>
</organism>
<gene>
    <name evidence="1" type="ORF">AEK19_MT1775</name>
</gene>